<name>A0ABW1J8J0_9PSEU</name>
<organism evidence="2 3">
    <name type="scientific">Pseudonocardia hispaniensis</name>
    <dbReference type="NCBI Taxonomy" id="904933"/>
    <lineage>
        <taxon>Bacteria</taxon>
        <taxon>Bacillati</taxon>
        <taxon>Actinomycetota</taxon>
        <taxon>Actinomycetes</taxon>
        <taxon>Pseudonocardiales</taxon>
        <taxon>Pseudonocardiaceae</taxon>
        <taxon>Pseudonocardia</taxon>
    </lineage>
</organism>
<protein>
    <submittedName>
        <fullName evidence="2">Leader peptide</fullName>
    </submittedName>
</protein>
<sequence>MDIDPERHRTNGSAPGGTCPRRSFDPDDEANVRQVTPHPVGWPPAPGDGTLSAVTSWTLRLVARRHVDLQRVTSASCRSAC</sequence>
<evidence type="ECO:0000313" key="2">
    <source>
        <dbReference type="EMBL" id="MFC5996864.1"/>
    </source>
</evidence>
<dbReference type="RefSeq" id="WP_379587720.1">
    <property type="nucleotide sequence ID" value="NZ_JBHSQW010000044.1"/>
</dbReference>
<evidence type="ECO:0000313" key="3">
    <source>
        <dbReference type="Proteomes" id="UP001596302"/>
    </source>
</evidence>
<dbReference type="NCBIfam" id="NF042934">
    <property type="entry name" value="cis_reg_atten"/>
    <property type="match status" value="1"/>
</dbReference>
<dbReference type="Proteomes" id="UP001596302">
    <property type="component" value="Unassembled WGS sequence"/>
</dbReference>
<comment type="caution">
    <text evidence="2">The sequence shown here is derived from an EMBL/GenBank/DDBJ whole genome shotgun (WGS) entry which is preliminary data.</text>
</comment>
<proteinExistence type="predicted"/>
<keyword evidence="3" id="KW-1185">Reference proteome</keyword>
<evidence type="ECO:0000256" key="1">
    <source>
        <dbReference type="SAM" id="MobiDB-lite"/>
    </source>
</evidence>
<feature type="region of interest" description="Disordered" evidence="1">
    <location>
        <begin position="1"/>
        <end position="51"/>
    </location>
</feature>
<gene>
    <name evidence="2" type="ORF">ACFQE5_21885</name>
</gene>
<reference evidence="3" key="1">
    <citation type="journal article" date="2019" name="Int. J. Syst. Evol. Microbiol.">
        <title>The Global Catalogue of Microorganisms (GCM) 10K type strain sequencing project: providing services to taxonomists for standard genome sequencing and annotation.</title>
        <authorList>
            <consortium name="The Broad Institute Genomics Platform"/>
            <consortium name="The Broad Institute Genome Sequencing Center for Infectious Disease"/>
            <person name="Wu L."/>
            <person name="Ma J."/>
        </authorList>
    </citation>
    <scope>NUCLEOTIDE SEQUENCE [LARGE SCALE GENOMIC DNA]</scope>
    <source>
        <strain evidence="3">CCM 8391</strain>
    </source>
</reference>
<accession>A0ABW1J8J0</accession>
<dbReference type="InterPro" id="IPR049979">
    <property type="entry name" value="Cys_resp_CS_actino"/>
</dbReference>
<dbReference type="EMBL" id="JBHSQW010000044">
    <property type="protein sequence ID" value="MFC5996864.1"/>
    <property type="molecule type" value="Genomic_DNA"/>
</dbReference>